<feature type="compositionally biased region" description="Polar residues" evidence="2">
    <location>
        <begin position="173"/>
        <end position="189"/>
    </location>
</feature>
<organism evidence="3 4">
    <name type="scientific">Rhizoclosmatium globosum</name>
    <dbReference type="NCBI Taxonomy" id="329046"/>
    <lineage>
        <taxon>Eukaryota</taxon>
        <taxon>Fungi</taxon>
        <taxon>Fungi incertae sedis</taxon>
        <taxon>Chytridiomycota</taxon>
        <taxon>Chytridiomycota incertae sedis</taxon>
        <taxon>Chytridiomycetes</taxon>
        <taxon>Chytridiales</taxon>
        <taxon>Chytriomycetaceae</taxon>
        <taxon>Rhizoclosmatium</taxon>
    </lineage>
</organism>
<feature type="compositionally biased region" description="Polar residues" evidence="2">
    <location>
        <begin position="10"/>
        <end position="28"/>
    </location>
</feature>
<feature type="region of interest" description="Disordered" evidence="2">
    <location>
        <begin position="144"/>
        <end position="220"/>
    </location>
</feature>
<evidence type="ECO:0000256" key="1">
    <source>
        <dbReference type="SAM" id="Coils"/>
    </source>
</evidence>
<feature type="compositionally biased region" description="Basic and acidic residues" evidence="2">
    <location>
        <begin position="150"/>
        <end position="159"/>
    </location>
</feature>
<sequence>MNQDVLAAPNSPNRTSSATGDFSSSPSQQIKLHTFPSRISQVSLKMVPVTEDVLGEEDLEFPEVTLSDYDLERSNSSVLVPGKIKDSDIRRKLGRNSVASLDNGVIRASSFNGSRNSFDGYLARFNYFSRFLGCPIIYKDAGISPSPSIKSKDSNDDIRPSNSRRSRSEAHNIAQSESSGMDSPSQPRRANQPKKSKSRQISIHSIDGMNPSVGPSPIGSAQSVMTETVAELEQMKALAAQLQAQMMILTEQNKKLTKALEERAMLDRYEPTHGTIRSVELADRYSTSHYSHVRSVESVRSTDTSSLASDRPSKRGSIVPMSVGGSIDIETRNPHDARYSVATTRKEREAVSRATSESPVSKDNVVSTKKESQFSLFKKMFKKKDSK</sequence>
<comment type="caution">
    <text evidence="3">The sequence shown here is derived from an EMBL/GenBank/DDBJ whole genome shotgun (WGS) entry which is preliminary data.</text>
</comment>
<feature type="coiled-coil region" evidence="1">
    <location>
        <begin position="225"/>
        <end position="259"/>
    </location>
</feature>
<feature type="compositionally biased region" description="Basic and acidic residues" evidence="2">
    <location>
        <begin position="329"/>
        <end position="351"/>
    </location>
</feature>
<protein>
    <submittedName>
        <fullName evidence="3">Uncharacterized protein</fullName>
    </submittedName>
</protein>
<feature type="compositionally biased region" description="Polar residues" evidence="2">
    <location>
        <begin position="298"/>
        <end position="308"/>
    </location>
</feature>
<feature type="compositionally biased region" description="Polar residues" evidence="2">
    <location>
        <begin position="353"/>
        <end position="367"/>
    </location>
</feature>
<dbReference type="EMBL" id="MCGO01000262">
    <property type="protein sequence ID" value="ORY19989.1"/>
    <property type="molecule type" value="Genomic_DNA"/>
</dbReference>
<proteinExistence type="predicted"/>
<evidence type="ECO:0000256" key="2">
    <source>
        <dbReference type="SAM" id="MobiDB-lite"/>
    </source>
</evidence>
<feature type="region of interest" description="Disordered" evidence="2">
    <location>
        <begin position="1"/>
        <end position="28"/>
    </location>
</feature>
<evidence type="ECO:0000313" key="3">
    <source>
        <dbReference type="EMBL" id="ORY19989.1"/>
    </source>
</evidence>
<keyword evidence="4" id="KW-1185">Reference proteome</keyword>
<feature type="region of interest" description="Disordered" evidence="2">
    <location>
        <begin position="296"/>
        <end position="372"/>
    </location>
</feature>
<accession>A0A1Y2ABR0</accession>
<name>A0A1Y2ABR0_9FUNG</name>
<keyword evidence="1" id="KW-0175">Coiled coil</keyword>
<gene>
    <name evidence="3" type="ORF">BCR33DRAFT_777439</name>
</gene>
<evidence type="ECO:0000313" key="4">
    <source>
        <dbReference type="Proteomes" id="UP000193642"/>
    </source>
</evidence>
<dbReference type="AlphaFoldDB" id="A0A1Y2ABR0"/>
<reference evidence="3 4" key="1">
    <citation type="submission" date="2016-07" db="EMBL/GenBank/DDBJ databases">
        <title>Pervasive Adenine N6-methylation of Active Genes in Fungi.</title>
        <authorList>
            <consortium name="DOE Joint Genome Institute"/>
            <person name="Mondo S.J."/>
            <person name="Dannebaum R.O."/>
            <person name="Kuo R.C."/>
            <person name="Labutti K."/>
            <person name="Haridas S."/>
            <person name="Kuo A."/>
            <person name="Salamov A."/>
            <person name="Ahrendt S.R."/>
            <person name="Lipzen A."/>
            <person name="Sullivan W."/>
            <person name="Andreopoulos W.B."/>
            <person name="Clum A."/>
            <person name="Lindquist E."/>
            <person name="Daum C."/>
            <person name="Ramamoorthy G.K."/>
            <person name="Gryganskyi A."/>
            <person name="Culley D."/>
            <person name="Magnuson J.K."/>
            <person name="James T.Y."/>
            <person name="O'Malley M.A."/>
            <person name="Stajich J.E."/>
            <person name="Spatafora J.W."/>
            <person name="Visel A."/>
            <person name="Grigoriev I.V."/>
        </authorList>
    </citation>
    <scope>NUCLEOTIDE SEQUENCE [LARGE SCALE GENOMIC DNA]</scope>
    <source>
        <strain evidence="3 4">JEL800</strain>
    </source>
</reference>
<dbReference type="Proteomes" id="UP000193642">
    <property type="component" value="Unassembled WGS sequence"/>
</dbReference>
<dbReference type="OrthoDB" id="10440797at2759"/>